<accession>A0A1N7UD98</accession>
<dbReference type="EMBL" id="CP007637">
    <property type="protein sequence ID" value="AIB37904.1"/>
    <property type="molecule type" value="Genomic_DNA"/>
</dbReference>
<evidence type="ECO:0000259" key="3">
    <source>
        <dbReference type="PROSITE" id="PS51898"/>
    </source>
</evidence>
<dbReference type="InterPro" id="IPR002104">
    <property type="entry name" value="Integrase_catalytic"/>
</dbReference>
<dbReference type="CDD" id="cd00397">
    <property type="entry name" value="DNA_BRE_C"/>
    <property type="match status" value="1"/>
</dbReference>
<dbReference type="PANTHER" id="PTHR30349:SF64">
    <property type="entry name" value="PROPHAGE INTEGRASE INTD-RELATED"/>
    <property type="match status" value="1"/>
</dbReference>
<proteinExistence type="predicted"/>
<dbReference type="GO" id="GO:0003677">
    <property type="term" value="F:DNA binding"/>
    <property type="evidence" value="ECO:0007669"/>
    <property type="project" value="InterPro"/>
</dbReference>
<dbReference type="eggNOG" id="COG0582">
    <property type="taxonomic scope" value="Bacteria"/>
</dbReference>
<dbReference type="GO" id="GO:0015074">
    <property type="term" value="P:DNA integration"/>
    <property type="evidence" value="ECO:0007669"/>
    <property type="project" value="UniProtKB-KW"/>
</dbReference>
<name>A0A1N7UD98_9PSED</name>
<dbReference type="Proteomes" id="UP000027308">
    <property type="component" value="Chromosome"/>
</dbReference>
<dbReference type="InterPro" id="IPR013762">
    <property type="entry name" value="Integrase-like_cat_sf"/>
</dbReference>
<dbReference type="SUPFAM" id="SSF56349">
    <property type="entry name" value="DNA breaking-rejoining enzymes"/>
    <property type="match status" value="1"/>
</dbReference>
<evidence type="ECO:0000256" key="2">
    <source>
        <dbReference type="ARBA" id="ARBA00023172"/>
    </source>
</evidence>
<evidence type="ECO:0000256" key="1">
    <source>
        <dbReference type="ARBA" id="ARBA00022908"/>
    </source>
</evidence>
<dbReference type="InterPro" id="IPR011010">
    <property type="entry name" value="DNA_brk_join_enz"/>
</dbReference>
<feature type="domain" description="Tyr recombinase" evidence="3">
    <location>
        <begin position="195"/>
        <end position="449"/>
    </location>
</feature>
<dbReference type="NCBIfam" id="NF040693">
    <property type="entry name" value="recomb_GmtY"/>
    <property type="match status" value="1"/>
</dbReference>
<dbReference type="AlphaFoldDB" id="A0A1N7UD98"/>
<dbReference type="GO" id="GO:0006310">
    <property type="term" value="P:DNA recombination"/>
    <property type="evidence" value="ECO:0007669"/>
    <property type="project" value="UniProtKB-KW"/>
</dbReference>
<organism evidence="4 5">
    <name type="scientific">Pseudomonas simiae</name>
    <dbReference type="NCBI Taxonomy" id="321846"/>
    <lineage>
        <taxon>Bacteria</taxon>
        <taxon>Pseudomonadati</taxon>
        <taxon>Pseudomonadota</taxon>
        <taxon>Gammaproteobacteria</taxon>
        <taxon>Pseudomonadales</taxon>
        <taxon>Pseudomonadaceae</taxon>
        <taxon>Pseudomonas</taxon>
    </lineage>
</organism>
<evidence type="ECO:0000313" key="4">
    <source>
        <dbReference type="EMBL" id="AIB37904.1"/>
    </source>
</evidence>
<keyword evidence="2" id="KW-0233">DNA recombination</keyword>
<evidence type="ECO:0000313" key="5">
    <source>
        <dbReference type="Proteomes" id="UP000027308"/>
    </source>
</evidence>
<gene>
    <name evidence="4" type="ORF">PS417_20440</name>
</gene>
<dbReference type="PROSITE" id="PS51898">
    <property type="entry name" value="TYR_RECOMBINASE"/>
    <property type="match status" value="1"/>
</dbReference>
<keyword evidence="1" id="KW-0229">DNA integration</keyword>
<dbReference type="Pfam" id="PF00589">
    <property type="entry name" value="Phage_integrase"/>
    <property type="match status" value="1"/>
</dbReference>
<dbReference type="PANTHER" id="PTHR30349">
    <property type="entry name" value="PHAGE INTEGRASE-RELATED"/>
    <property type="match status" value="1"/>
</dbReference>
<sequence>MAFALNINTNYINDNTGREVELPGLLTQDGLLISHLRYLGSSRQVSRSASWRERSRFAMRLLLSYIAAHEGRFEKGTLLLEGFVQALEYGTINVESQSDPSGLYWTPRGAEDVRTLLGHITKYTDWLAEEPQYKTSRLNPLVRATSDEERLNWCAYYQQQANVFLNHLADPDEAKRNNTFARKIQSRRPAKAGAKIAKRFPESEIKTLLENGFVLRSADPDATADDLIDYKGRAMTILMHYGGLRKSELFHLYLSDIIYDRKQKEVIIRIWHPSDGRVEFAEGYSNRRDYLNREFRLKPRTDYRKSDSRAAGWKSPLLTDGSDGYIEVVFYPLSMAKVFFHNYICYLKQQRVNPTRGCDHPYAFTNSQGNPETMANFNRQHKAAVHRIGLEHAKKYGTSEHGHRHAFGYRLEEAGVSPRIIQKAMHHKSIESQETYKEPTAADIRKVFAERERANQNKQQG</sequence>
<dbReference type="RefSeq" id="WP_038453558.1">
    <property type="nucleotide sequence ID" value="NZ_CP007637.1"/>
</dbReference>
<dbReference type="InterPro" id="IPR050090">
    <property type="entry name" value="Tyrosine_recombinase_XerCD"/>
</dbReference>
<reference evidence="4 5" key="1">
    <citation type="submission" date="2014-05" db="EMBL/GenBank/DDBJ databases">
        <title>Pseudomonas simiae WCS417.</title>
        <authorList>
            <person name="Berendsen R.L."/>
        </authorList>
    </citation>
    <scope>NUCLEOTIDE SEQUENCE [LARGE SCALE GENOMIC DNA]</scope>
    <source>
        <strain evidence="4 5">WCS417</strain>
    </source>
</reference>
<protein>
    <submittedName>
        <fullName evidence="4">Integrase</fullName>
    </submittedName>
</protein>
<dbReference type="Gene3D" id="1.10.443.10">
    <property type="entry name" value="Intergrase catalytic core"/>
    <property type="match status" value="1"/>
</dbReference>